<dbReference type="Pfam" id="PF05016">
    <property type="entry name" value="ParE_toxin"/>
    <property type="match status" value="1"/>
</dbReference>
<organism evidence="4 5">
    <name type="scientific">Brumicola blandensis</name>
    <dbReference type="NCBI Taxonomy" id="3075611"/>
    <lineage>
        <taxon>Bacteria</taxon>
        <taxon>Pseudomonadati</taxon>
        <taxon>Pseudomonadota</taxon>
        <taxon>Gammaproteobacteria</taxon>
        <taxon>Alteromonadales</taxon>
        <taxon>Alteromonadaceae</taxon>
        <taxon>Brumicola</taxon>
    </lineage>
</organism>
<reference evidence="4 5" key="1">
    <citation type="submission" date="2023-09" db="EMBL/GenBank/DDBJ databases">
        <authorList>
            <person name="Rey-Velasco X."/>
        </authorList>
    </citation>
    <scope>NUCLEOTIDE SEQUENCE [LARGE SCALE GENOMIC DNA]</scope>
    <source>
        <strain evidence="4 5">W409</strain>
    </source>
</reference>
<dbReference type="PANTHER" id="PTHR33755">
    <property type="entry name" value="TOXIN PARE1-RELATED"/>
    <property type="match status" value="1"/>
</dbReference>
<dbReference type="PIRSF" id="PIRSF029218">
    <property type="entry name" value="ParE"/>
    <property type="match status" value="1"/>
</dbReference>
<dbReference type="EMBL" id="JAVRIE010000002">
    <property type="protein sequence ID" value="MDT0582497.1"/>
    <property type="molecule type" value="Genomic_DNA"/>
</dbReference>
<dbReference type="RefSeq" id="WP_311361256.1">
    <property type="nucleotide sequence ID" value="NZ_JAVRIE010000002.1"/>
</dbReference>
<evidence type="ECO:0000256" key="2">
    <source>
        <dbReference type="ARBA" id="ARBA00022649"/>
    </source>
</evidence>
<dbReference type="InterPro" id="IPR035093">
    <property type="entry name" value="RelE/ParE_toxin_dom_sf"/>
</dbReference>
<dbReference type="Gene3D" id="3.30.2310.20">
    <property type="entry name" value="RelE-like"/>
    <property type="match status" value="1"/>
</dbReference>
<dbReference type="InterPro" id="IPR007712">
    <property type="entry name" value="RelE/ParE_toxin"/>
</dbReference>
<evidence type="ECO:0000256" key="1">
    <source>
        <dbReference type="ARBA" id="ARBA00006226"/>
    </source>
</evidence>
<evidence type="ECO:0000313" key="4">
    <source>
        <dbReference type="EMBL" id="MDT0582497.1"/>
    </source>
</evidence>
<evidence type="ECO:0000256" key="3">
    <source>
        <dbReference type="PIRNR" id="PIRNR029218"/>
    </source>
</evidence>
<dbReference type="AlphaFoldDB" id="A0AAW8QZW7"/>
<evidence type="ECO:0000313" key="5">
    <source>
        <dbReference type="Proteomes" id="UP001249020"/>
    </source>
</evidence>
<dbReference type="InterPro" id="IPR051803">
    <property type="entry name" value="TA_system_RelE-like_toxin"/>
</dbReference>
<sequence length="97" mass="11828">MIVTKYRLTEEAKEDLRRIYVYGYKEFGEKQADEYFQSFFDAFEKIAATPQAYQSVDHFRQGYRRFPHRADVIYYRIYKDWVDVMAILGSQDMDVWL</sequence>
<comment type="similarity">
    <text evidence="1 3">Belongs to the RelE toxin family.</text>
</comment>
<protein>
    <recommendedName>
        <fullName evidence="3">Toxin</fullName>
    </recommendedName>
</protein>
<comment type="caution">
    <text evidence="4">The sequence shown here is derived from an EMBL/GenBank/DDBJ whole genome shotgun (WGS) entry which is preliminary data.</text>
</comment>
<gene>
    <name evidence="4" type="ORF">RM544_08090</name>
</gene>
<proteinExistence type="inferred from homology"/>
<name>A0AAW8QZW7_9ALTE</name>
<dbReference type="PANTHER" id="PTHR33755:SF9">
    <property type="entry name" value="TOXIN PARE1"/>
    <property type="match status" value="1"/>
</dbReference>
<keyword evidence="5" id="KW-1185">Reference proteome</keyword>
<keyword evidence="2" id="KW-1277">Toxin-antitoxin system</keyword>
<dbReference type="Proteomes" id="UP001249020">
    <property type="component" value="Unassembled WGS sequence"/>
</dbReference>
<accession>A0AAW8QZW7</accession>
<dbReference type="InterPro" id="IPR028344">
    <property type="entry name" value="ParE1/4"/>
</dbReference>